<dbReference type="Gene3D" id="3.40.50.300">
    <property type="entry name" value="P-loop containing nucleotide triphosphate hydrolases"/>
    <property type="match status" value="1"/>
</dbReference>
<feature type="domain" description="ABC transporter" evidence="4">
    <location>
        <begin position="12"/>
        <end position="242"/>
    </location>
</feature>
<dbReference type="Pfam" id="PF00005">
    <property type="entry name" value="ABC_tran"/>
    <property type="match status" value="1"/>
</dbReference>
<dbReference type="PANTHER" id="PTHR42781">
    <property type="entry name" value="SPERMIDINE/PUTRESCINE IMPORT ATP-BINDING PROTEIN POTA"/>
    <property type="match status" value="1"/>
</dbReference>
<evidence type="ECO:0000256" key="1">
    <source>
        <dbReference type="ARBA" id="ARBA00022448"/>
    </source>
</evidence>
<name>A0ABY2SK12_9HYPH</name>
<gene>
    <name evidence="5" type="ORF">FCN80_14325</name>
</gene>
<dbReference type="InterPro" id="IPR008995">
    <property type="entry name" value="Mo/tungstate-bd_C_term_dom"/>
</dbReference>
<keyword evidence="6" id="KW-1185">Reference proteome</keyword>
<reference evidence="5 6" key="1">
    <citation type="submission" date="2019-04" db="EMBL/GenBank/DDBJ databases">
        <authorList>
            <person name="Li M."/>
            <person name="Gao C."/>
        </authorList>
    </citation>
    <scope>NUCLEOTIDE SEQUENCE [LARGE SCALE GENOMIC DNA]</scope>
    <source>
        <strain evidence="5 6">BGMRC 2031</strain>
    </source>
</reference>
<dbReference type="PROSITE" id="PS50893">
    <property type="entry name" value="ABC_TRANSPORTER_2"/>
    <property type="match status" value="1"/>
</dbReference>
<dbReference type="SUPFAM" id="SSF52540">
    <property type="entry name" value="P-loop containing nucleoside triphosphate hydrolases"/>
    <property type="match status" value="1"/>
</dbReference>
<evidence type="ECO:0000259" key="4">
    <source>
        <dbReference type="PROSITE" id="PS50893"/>
    </source>
</evidence>
<evidence type="ECO:0000256" key="2">
    <source>
        <dbReference type="ARBA" id="ARBA00022741"/>
    </source>
</evidence>
<evidence type="ECO:0000256" key="3">
    <source>
        <dbReference type="ARBA" id="ARBA00022840"/>
    </source>
</evidence>
<sequence length="357" mass="38523">MRISGPMIGGELEILAVTHRFGHHKVIDNVTLRVQPGEILAILGPSGSGKTTLLNMVGGRLAPEQGDITLGGRSILGLPPDRIDTATVFQDYALFPHLNVRDNVGFGLRIRGLPKAQVAQEVERLLALVGLEDYGGRRIQQLSGGQRQRIATARALAVKPNVLLLDEPMGALDRQIRGRLQRELAELLRRLHMTTLIVTHDQDEAFAMADRIAIMRDGRLEQCDTPDTLYRCPETAFVATFLGQGTLLTGQVAPQSGVMGATSAALADSVSDGGGEQTYLVRPQHVEVASPGKLADATWRGACVRSARSFGAQTTLDIELSGGARLEAAHYGISPFSAGDHVDCRVAPEHFWRIPQP</sequence>
<dbReference type="GO" id="GO:0005524">
    <property type="term" value="F:ATP binding"/>
    <property type="evidence" value="ECO:0007669"/>
    <property type="project" value="UniProtKB-KW"/>
</dbReference>
<keyword evidence="2" id="KW-0547">Nucleotide-binding</keyword>
<organism evidence="5 6">
    <name type="scientific">Martelella alba</name>
    <dbReference type="NCBI Taxonomy" id="2590451"/>
    <lineage>
        <taxon>Bacteria</taxon>
        <taxon>Pseudomonadati</taxon>
        <taxon>Pseudomonadota</taxon>
        <taxon>Alphaproteobacteria</taxon>
        <taxon>Hyphomicrobiales</taxon>
        <taxon>Aurantimonadaceae</taxon>
        <taxon>Martelella</taxon>
    </lineage>
</organism>
<dbReference type="InterPro" id="IPR050093">
    <property type="entry name" value="ABC_SmlMolc_Importer"/>
</dbReference>
<dbReference type="Proteomes" id="UP000305202">
    <property type="component" value="Unassembled WGS sequence"/>
</dbReference>
<dbReference type="Pfam" id="PF08402">
    <property type="entry name" value="TOBE_2"/>
    <property type="match status" value="1"/>
</dbReference>
<dbReference type="InterPro" id="IPR003439">
    <property type="entry name" value="ABC_transporter-like_ATP-bd"/>
</dbReference>
<dbReference type="RefSeq" id="WP_136990835.1">
    <property type="nucleotide sequence ID" value="NZ_SZPQ01000020.1"/>
</dbReference>
<evidence type="ECO:0000313" key="6">
    <source>
        <dbReference type="Proteomes" id="UP000305202"/>
    </source>
</evidence>
<comment type="caution">
    <text evidence="5">The sequence shown here is derived from an EMBL/GenBank/DDBJ whole genome shotgun (WGS) entry which is preliminary data.</text>
</comment>
<dbReference type="EMBL" id="SZPQ01000020">
    <property type="protein sequence ID" value="TKI05285.1"/>
    <property type="molecule type" value="Genomic_DNA"/>
</dbReference>
<proteinExistence type="predicted"/>
<keyword evidence="3 5" id="KW-0067">ATP-binding</keyword>
<dbReference type="InterPro" id="IPR027417">
    <property type="entry name" value="P-loop_NTPase"/>
</dbReference>
<protein>
    <submittedName>
        <fullName evidence="5">ABC transporter ATP-binding protein</fullName>
    </submittedName>
</protein>
<evidence type="ECO:0000313" key="5">
    <source>
        <dbReference type="EMBL" id="TKI05285.1"/>
    </source>
</evidence>
<keyword evidence="1" id="KW-0813">Transport</keyword>
<accession>A0ABY2SK12</accession>
<dbReference type="InterPro" id="IPR003593">
    <property type="entry name" value="AAA+_ATPase"/>
</dbReference>
<dbReference type="SMART" id="SM00382">
    <property type="entry name" value="AAA"/>
    <property type="match status" value="1"/>
</dbReference>
<dbReference type="SUPFAM" id="SSF50331">
    <property type="entry name" value="MOP-like"/>
    <property type="match status" value="1"/>
</dbReference>
<dbReference type="PANTHER" id="PTHR42781:SF4">
    <property type="entry name" value="SPERMIDINE_PUTRESCINE IMPORT ATP-BINDING PROTEIN POTA"/>
    <property type="match status" value="1"/>
</dbReference>
<dbReference type="InterPro" id="IPR013611">
    <property type="entry name" value="Transp-assoc_OB_typ2"/>
</dbReference>